<dbReference type="NCBIfam" id="TIGR00641">
    <property type="entry name" value="acid_CoA_mut_N"/>
    <property type="match status" value="1"/>
</dbReference>
<dbReference type="Pfam" id="PF01642">
    <property type="entry name" value="MM_CoA_mutase"/>
    <property type="match status" value="1"/>
</dbReference>
<accession>A0A1T5FF62</accession>
<evidence type="ECO:0000259" key="2">
    <source>
        <dbReference type="Pfam" id="PF01642"/>
    </source>
</evidence>
<dbReference type="AlphaFoldDB" id="A0A1T5FF62"/>
<reference evidence="4" key="1">
    <citation type="submission" date="2017-02" db="EMBL/GenBank/DDBJ databases">
        <authorList>
            <person name="Varghese N."/>
            <person name="Submissions S."/>
        </authorList>
    </citation>
    <scope>NUCLEOTIDE SEQUENCE [LARGE SCALE GENOMIC DNA]</scope>
    <source>
        <strain evidence="4">DSM 22385</strain>
    </source>
</reference>
<proteinExistence type="predicted"/>
<dbReference type="Gene3D" id="3.20.20.240">
    <property type="entry name" value="Methylmalonyl-CoA mutase"/>
    <property type="match status" value="1"/>
</dbReference>
<dbReference type="PANTHER" id="PTHR48101">
    <property type="entry name" value="METHYLMALONYL-COA MUTASE, MITOCHONDRIAL-RELATED"/>
    <property type="match status" value="1"/>
</dbReference>
<evidence type="ECO:0000313" key="4">
    <source>
        <dbReference type="Proteomes" id="UP000189981"/>
    </source>
</evidence>
<dbReference type="InterPro" id="IPR016176">
    <property type="entry name" value="Cbl-dep_enz_cat"/>
</dbReference>
<dbReference type="PANTHER" id="PTHR48101:SF1">
    <property type="entry name" value="METHYLMALONYL-COA MUTASE, LARGE SUBUNIT"/>
    <property type="match status" value="1"/>
</dbReference>
<dbReference type="OrthoDB" id="9762378at2"/>
<dbReference type="InterPro" id="IPR006098">
    <property type="entry name" value="MMCoA_mutase_a_cat"/>
</dbReference>
<sequence>MEPKKITTTSGIEIKEVYCKPKTLEQPGEFPFTRGIQKDMYRGRLWTMRQYAGFSTAEESNKRYHYLLSQGTTGLSVAFDLPTQIGYDSDHVMAEGEVGKVGVAIDSLKDMELLFKGIDLQKVTSSMTINATAPILLAMYISLAKKQGADLKLISGTVQNDILKEYAARGTYIYPPKASMRLITDVFEYCSQEVPKWNTISISGYHIREAGSTAVQELAFTLANGKAYLQAAISKGLDINVFAKRLSFFFNCHNNFFEEIAKFRAARKMWAEITKSLGATDPGAQKLRFHTQTGGSTLTAQQPLNNIIRVTNQALAAVLGGTQSLHTNGYDEALSLPTEAAAKIALRTQQIIAFESGVADTVDPLAGSYFIEALTDEIVKEAWRYIEIIDSKGGAVNAIEEGYIQNEIANSAYQYQRDIESGERTLVGVNKYTDKESLNMEVFRVDDSIRELQQAKLKTLKSERNNEEVTSVLQALALSAKDGSNTMPFILAAVEAYATLGEIADVLRKEFGEY</sequence>
<dbReference type="InterPro" id="IPR006099">
    <property type="entry name" value="MeMalonylCoA_mutase_a/b_cat"/>
</dbReference>
<dbReference type="GO" id="GO:0031419">
    <property type="term" value="F:cobalamin binding"/>
    <property type="evidence" value="ECO:0007669"/>
    <property type="project" value="InterPro"/>
</dbReference>
<organism evidence="3 4">
    <name type="scientific">Daejeonella lutea</name>
    <dbReference type="NCBI Taxonomy" id="572036"/>
    <lineage>
        <taxon>Bacteria</taxon>
        <taxon>Pseudomonadati</taxon>
        <taxon>Bacteroidota</taxon>
        <taxon>Sphingobacteriia</taxon>
        <taxon>Sphingobacteriales</taxon>
        <taxon>Sphingobacteriaceae</taxon>
        <taxon>Daejeonella</taxon>
    </lineage>
</organism>
<keyword evidence="1" id="KW-0413">Isomerase</keyword>
<evidence type="ECO:0000313" key="3">
    <source>
        <dbReference type="EMBL" id="SKB94746.1"/>
    </source>
</evidence>
<dbReference type="RefSeq" id="WP_079704137.1">
    <property type="nucleotide sequence ID" value="NZ_FUYR01000009.1"/>
</dbReference>
<dbReference type="Proteomes" id="UP000189981">
    <property type="component" value="Unassembled WGS sequence"/>
</dbReference>
<dbReference type="GO" id="GO:0004494">
    <property type="term" value="F:methylmalonyl-CoA mutase activity"/>
    <property type="evidence" value="ECO:0007669"/>
    <property type="project" value="InterPro"/>
</dbReference>
<name>A0A1T5FF62_9SPHI</name>
<dbReference type="EMBL" id="FUYR01000009">
    <property type="protein sequence ID" value="SKB94746.1"/>
    <property type="molecule type" value="Genomic_DNA"/>
</dbReference>
<dbReference type="SUPFAM" id="SSF51703">
    <property type="entry name" value="Cobalamin (vitamin B12)-dependent enzymes"/>
    <property type="match status" value="1"/>
</dbReference>
<evidence type="ECO:0000256" key="1">
    <source>
        <dbReference type="ARBA" id="ARBA00023235"/>
    </source>
</evidence>
<feature type="domain" description="Methylmalonyl-CoA mutase alpha/beta chain catalytic" evidence="2">
    <location>
        <begin position="8"/>
        <end position="513"/>
    </location>
</feature>
<dbReference type="STRING" id="572036.SAMN05661099_3646"/>
<protein>
    <submittedName>
        <fullName evidence="3">Methylmalonyl-CoA mutase, N-terminal domain</fullName>
    </submittedName>
</protein>
<keyword evidence="4" id="KW-1185">Reference proteome</keyword>
<gene>
    <name evidence="3" type="ORF">SAMN05661099_3646</name>
</gene>